<dbReference type="AlphaFoldDB" id="A0A3E1P1B8"/>
<protein>
    <submittedName>
        <fullName evidence="2">Dabb family protein</fullName>
    </submittedName>
</protein>
<accession>A0A3E1P1B8</accession>
<gene>
    <name evidence="2" type="ORF">DXN04_18700</name>
</gene>
<reference evidence="2 3" key="1">
    <citation type="submission" date="2018-08" db="EMBL/GenBank/DDBJ databases">
        <title>Chitinophaga sp. K20C18050901, a novel bacterium isolated from forest soil.</title>
        <authorList>
            <person name="Wang C."/>
        </authorList>
    </citation>
    <scope>NUCLEOTIDE SEQUENCE [LARGE SCALE GENOMIC DNA]</scope>
    <source>
        <strain evidence="2 3">K20C18050901</strain>
    </source>
</reference>
<dbReference type="RefSeq" id="WP_116854897.1">
    <property type="nucleotide sequence ID" value="NZ_QTJV01000006.1"/>
</dbReference>
<dbReference type="SUPFAM" id="SSF54909">
    <property type="entry name" value="Dimeric alpha+beta barrel"/>
    <property type="match status" value="1"/>
</dbReference>
<comment type="caution">
    <text evidence="2">The sequence shown here is derived from an EMBL/GenBank/DDBJ whole genome shotgun (WGS) entry which is preliminary data.</text>
</comment>
<dbReference type="InterPro" id="IPR013097">
    <property type="entry name" value="Dabb"/>
</dbReference>
<evidence type="ECO:0000313" key="3">
    <source>
        <dbReference type="Proteomes" id="UP000261174"/>
    </source>
</evidence>
<proteinExistence type="predicted"/>
<dbReference type="SMART" id="SM00886">
    <property type="entry name" value="Dabb"/>
    <property type="match status" value="1"/>
</dbReference>
<dbReference type="InterPro" id="IPR006311">
    <property type="entry name" value="TAT_signal"/>
</dbReference>
<dbReference type="Gene3D" id="3.30.70.100">
    <property type="match status" value="1"/>
</dbReference>
<dbReference type="EMBL" id="QTJV01000006">
    <property type="protein sequence ID" value="RFM33979.1"/>
    <property type="molecule type" value="Genomic_DNA"/>
</dbReference>
<dbReference type="PROSITE" id="PS51318">
    <property type="entry name" value="TAT"/>
    <property type="match status" value="1"/>
</dbReference>
<name>A0A3E1P1B8_9BACT</name>
<organism evidence="2 3">
    <name type="scientific">Chitinophaga silvisoli</name>
    <dbReference type="NCBI Taxonomy" id="2291814"/>
    <lineage>
        <taxon>Bacteria</taxon>
        <taxon>Pseudomonadati</taxon>
        <taxon>Bacteroidota</taxon>
        <taxon>Chitinophagia</taxon>
        <taxon>Chitinophagales</taxon>
        <taxon>Chitinophagaceae</taxon>
        <taxon>Chitinophaga</taxon>
    </lineage>
</organism>
<evidence type="ECO:0000259" key="1">
    <source>
        <dbReference type="PROSITE" id="PS51502"/>
    </source>
</evidence>
<dbReference type="Proteomes" id="UP000261174">
    <property type="component" value="Unassembled WGS sequence"/>
</dbReference>
<dbReference type="Pfam" id="PF07876">
    <property type="entry name" value="Dabb"/>
    <property type="match status" value="1"/>
</dbReference>
<feature type="domain" description="Stress-response A/B barrel" evidence="1">
    <location>
        <begin position="39"/>
        <end position="135"/>
    </location>
</feature>
<dbReference type="PROSITE" id="PS51502">
    <property type="entry name" value="S_R_A_B_BARREL"/>
    <property type="match status" value="1"/>
</dbReference>
<sequence length="138" mass="15622">MFKKTRRQFLAIAGKTAALTGIASLSGSALSAKPTEKVFVHHVYFWLNNPDSQEDKAKLIEGLQTLAKTAKTIRQHHIGLPSTTNREVIDRSYQVSWLLFFKNKADQDIYQTDPAHLAFVKNCSSLWQKVIVYDAEDI</sequence>
<keyword evidence="3" id="KW-1185">Reference proteome</keyword>
<evidence type="ECO:0000313" key="2">
    <source>
        <dbReference type="EMBL" id="RFM33979.1"/>
    </source>
</evidence>
<dbReference type="OrthoDB" id="7189263at2"/>
<dbReference type="InterPro" id="IPR011008">
    <property type="entry name" value="Dimeric_a/b-barrel"/>
</dbReference>